<dbReference type="InterPro" id="IPR029149">
    <property type="entry name" value="Creatin/AminoP/Spt16_N"/>
</dbReference>
<dbReference type="InterPro" id="IPR036005">
    <property type="entry name" value="Creatinase/aminopeptidase-like"/>
</dbReference>
<dbReference type="EMBL" id="CP002106">
    <property type="protein sequence ID" value="ADK68231.1"/>
    <property type="molecule type" value="Genomic_DNA"/>
</dbReference>
<gene>
    <name evidence="6" type="ordered locus">Olsu_1121</name>
</gene>
<feature type="domain" description="Creatinase N-terminal" evidence="5">
    <location>
        <begin position="10"/>
        <end position="130"/>
    </location>
</feature>
<dbReference type="PANTHER" id="PTHR46112:SF3">
    <property type="entry name" value="AMINOPEPTIDASE YPDF"/>
    <property type="match status" value="1"/>
</dbReference>
<dbReference type="InterPro" id="IPR001131">
    <property type="entry name" value="Peptidase_M24B_aminopep-P_CS"/>
</dbReference>
<evidence type="ECO:0000256" key="2">
    <source>
        <dbReference type="ARBA" id="ARBA00022801"/>
    </source>
</evidence>
<dbReference type="PATRIC" id="fig|633147.7.peg.421"/>
<dbReference type="GO" id="GO:0016787">
    <property type="term" value="F:hydrolase activity"/>
    <property type="evidence" value="ECO:0007669"/>
    <property type="project" value="UniProtKB-KW"/>
</dbReference>
<dbReference type="InterPro" id="IPR050659">
    <property type="entry name" value="Peptidase_M24B"/>
</dbReference>
<organism evidence="6 7">
    <name type="scientific">Olsenella uli (strain ATCC 49627 / DSM 7084 / CCUG 31166 / CIP 109912 / JCM 12494 / LMG 11480 / NCIMB 702895 / VPI D76D-27C)</name>
    <name type="common">Lactobacillus uli</name>
    <dbReference type="NCBI Taxonomy" id="633147"/>
    <lineage>
        <taxon>Bacteria</taxon>
        <taxon>Bacillati</taxon>
        <taxon>Actinomycetota</taxon>
        <taxon>Coriobacteriia</taxon>
        <taxon>Coriobacteriales</taxon>
        <taxon>Atopobiaceae</taxon>
        <taxon>Olsenella</taxon>
    </lineage>
</organism>
<evidence type="ECO:0000256" key="1">
    <source>
        <dbReference type="ARBA" id="ARBA00022723"/>
    </source>
</evidence>
<dbReference type="HOGENOM" id="CLU_017266_4_2_11"/>
<dbReference type="InterPro" id="IPR000994">
    <property type="entry name" value="Pept_M24"/>
</dbReference>
<dbReference type="Proteomes" id="UP000000333">
    <property type="component" value="Chromosome"/>
</dbReference>
<dbReference type="GeneID" id="78512544"/>
<dbReference type="Gene3D" id="3.40.350.10">
    <property type="entry name" value="Creatinase/prolidase N-terminal domain"/>
    <property type="match status" value="1"/>
</dbReference>
<dbReference type="CDD" id="cd01092">
    <property type="entry name" value="APP-like"/>
    <property type="match status" value="1"/>
</dbReference>
<dbReference type="Pfam" id="PF01321">
    <property type="entry name" value="Creatinase_N"/>
    <property type="match status" value="1"/>
</dbReference>
<dbReference type="RefSeq" id="WP_013251983.1">
    <property type="nucleotide sequence ID" value="NC_014363.1"/>
</dbReference>
<evidence type="ECO:0000259" key="4">
    <source>
        <dbReference type="Pfam" id="PF00557"/>
    </source>
</evidence>
<evidence type="ECO:0000313" key="7">
    <source>
        <dbReference type="Proteomes" id="UP000000333"/>
    </source>
</evidence>
<protein>
    <submittedName>
        <fullName evidence="6">Peptidase M24</fullName>
    </submittedName>
</protein>
<keyword evidence="7" id="KW-1185">Reference proteome</keyword>
<evidence type="ECO:0000259" key="5">
    <source>
        <dbReference type="Pfam" id="PF01321"/>
    </source>
</evidence>
<dbReference type="PANTHER" id="PTHR46112">
    <property type="entry name" value="AMINOPEPTIDASE"/>
    <property type="match status" value="1"/>
</dbReference>
<reference evidence="6 7" key="1">
    <citation type="journal article" date="2010" name="Stand. Genomic Sci.">
        <title>Complete genome sequence of Olsenella uli type strain (VPI D76D-27C).</title>
        <authorList>
            <person name="Goker M."/>
            <person name="Held B."/>
            <person name="Lucas S."/>
            <person name="Nolan M."/>
            <person name="Yasawong M."/>
            <person name="Glavina Del Rio T."/>
            <person name="Tice H."/>
            <person name="Cheng J.F."/>
            <person name="Bruce D."/>
            <person name="Detter J.C."/>
            <person name="Tapia R."/>
            <person name="Han C."/>
            <person name="Goodwin L."/>
            <person name="Pitluck S."/>
            <person name="Liolios K."/>
            <person name="Ivanova N."/>
            <person name="Mavromatis K."/>
            <person name="Mikhailova N."/>
            <person name="Pati A."/>
            <person name="Chen A."/>
            <person name="Palaniappan K."/>
            <person name="Land M."/>
            <person name="Hauser L."/>
            <person name="Chang Y.J."/>
            <person name="Jeffries C.D."/>
            <person name="Rohde M."/>
            <person name="Sikorski J."/>
            <person name="Pukall R."/>
            <person name="Woyke T."/>
            <person name="Bristow J."/>
            <person name="Eisen J.A."/>
            <person name="Markowitz V."/>
            <person name="Hugenholtz P."/>
            <person name="Kyrpides N.C."/>
            <person name="Klenk H.P."/>
            <person name="Lapidus A."/>
        </authorList>
    </citation>
    <scope>NUCLEOTIDE SEQUENCE [LARGE SCALE GENOMIC DNA]</scope>
    <source>
        <strain evidence="7">ATCC 49627 / DSM 7084 / CIP 109912 / JCM 12494 / NCIMB 702895 / VPI D76D-27C</strain>
    </source>
</reference>
<dbReference type="Pfam" id="PF00557">
    <property type="entry name" value="Peptidase_M24"/>
    <property type="match status" value="1"/>
</dbReference>
<dbReference type="InterPro" id="IPR000587">
    <property type="entry name" value="Creatinase_N"/>
</dbReference>
<keyword evidence="1 3" id="KW-0479">Metal-binding</keyword>
<comment type="similarity">
    <text evidence="3">Belongs to the peptidase M24B family.</text>
</comment>
<accession>E1QVS8</accession>
<keyword evidence="2" id="KW-0378">Hydrolase</keyword>
<dbReference type="STRING" id="633147.Olsu_1121"/>
<evidence type="ECO:0000256" key="3">
    <source>
        <dbReference type="RuleBase" id="RU000590"/>
    </source>
</evidence>
<dbReference type="SUPFAM" id="SSF53092">
    <property type="entry name" value="Creatinase/prolidase N-terminal domain"/>
    <property type="match status" value="1"/>
</dbReference>
<name>E1QVS8_OLSUV</name>
<proteinExistence type="inferred from homology"/>
<dbReference type="eggNOG" id="COG0006">
    <property type="taxonomic scope" value="Bacteria"/>
</dbReference>
<dbReference type="KEGG" id="ols:Olsu_1121"/>
<dbReference type="SUPFAM" id="SSF55920">
    <property type="entry name" value="Creatinase/aminopeptidase"/>
    <property type="match status" value="1"/>
</dbReference>
<dbReference type="GO" id="GO:0046872">
    <property type="term" value="F:metal ion binding"/>
    <property type="evidence" value="ECO:0007669"/>
    <property type="project" value="UniProtKB-KW"/>
</dbReference>
<feature type="domain" description="Peptidase M24" evidence="4">
    <location>
        <begin position="153"/>
        <end position="356"/>
    </location>
</feature>
<sequence>MAEADACARRVERLRSLMAERGYDAAVLRNNADLRWLTGAERTFDDEVAHTAFVTGDRLWLHTDSRYFGTFQDRLGEDTCWQIDMDVIDPADWAAERVVETRSRVVAVEDSCDLAFFDAFNAACSSASVACLMPRLHGDVATLRIVKDSEEIELMRHAQGITDAAFEHICGYIRPGLTEQQIRLELESYMFANGADALSFPSIIATGANGANPHAQPGETVVQRGDLIVMDYGAGYRDYHSDMTRTVCVGEPSQEQRHVYEVVRKAHEACAAAAKAGCIGRDIHQIAVDVISDAGYGDYFKHGLGHGVGLEIHELPGFGRLYDKEIPAGSVVTIEPGIYLPGKFGIRLEDCGLVSEEGYRPFTHASHELRVVGC</sequence>
<dbReference type="Gene3D" id="3.90.230.10">
    <property type="entry name" value="Creatinase/methionine aminopeptidase superfamily"/>
    <property type="match status" value="1"/>
</dbReference>
<evidence type="ECO:0000313" key="6">
    <source>
        <dbReference type="EMBL" id="ADK68231.1"/>
    </source>
</evidence>
<dbReference type="PROSITE" id="PS00491">
    <property type="entry name" value="PROLINE_PEPTIDASE"/>
    <property type="match status" value="1"/>
</dbReference>
<dbReference type="OrthoDB" id="9806388at2"/>
<dbReference type="AlphaFoldDB" id="E1QVS8"/>